<feature type="compositionally biased region" description="Pro residues" evidence="1">
    <location>
        <begin position="42"/>
        <end position="52"/>
    </location>
</feature>
<evidence type="ECO:0000313" key="3">
    <source>
        <dbReference type="Proteomes" id="UP000664521"/>
    </source>
</evidence>
<dbReference type="EMBL" id="CAJPDS010000045">
    <property type="protein sequence ID" value="CAF9927676.1"/>
    <property type="molecule type" value="Genomic_DNA"/>
</dbReference>
<name>A0A8H3FN57_9LECA</name>
<gene>
    <name evidence="2" type="ORF">HETSPECPRED_006644</name>
</gene>
<keyword evidence="3" id="KW-1185">Reference proteome</keyword>
<organism evidence="2 3">
    <name type="scientific">Heterodermia speciosa</name>
    <dbReference type="NCBI Taxonomy" id="116794"/>
    <lineage>
        <taxon>Eukaryota</taxon>
        <taxon>Fungi</taxon>
        <taxon>Dikarya</taxon>
        <taxon>Ascomycota</taxon>
        <taxon>Pezizomycotina</taxon>
        <taxon>Lecanoromycetes</taxon>
        <taxon>OSLEUM clade</taxon>
        <taxon>Lecanoromycetidae</taxon>
        <taxon>Caliciales</taxon>
        <taxon>Physciaceae</taxon>
        <taxon>Heterodermia</taxon>
    </lineage>
</organism>
<evidence type="ECO:0000256" key="1">
    <source>
        <dbReference type="SAM" id="MobiDB-lite"/>
    </source>
</evidence>
<reference evidence="2" key="1">
    <citation type="submission" date="2021-03" db="EMBL/GenBank/DDBJ databases">
        <authorList>
            <person name="Tagirdzhanova G."/>
        </authorList>
    </citation>
    <scope>NUCLEOTIDE SEQUENCE</scope>
</reference>
<sequence length="262" mass="30113">MATHYTTEQHFDSPPSSPASYLSPVNFPALAPSTRRLDMTPRAPPPPSPPSYLSPVNFPALPPSTRRLDLTPRAPIARSHLAHSQIAWNKHASLPPVSVSNPEPFCSPPTPPSPYPRCADPTCPLKVRHPAKVYRSDSEDLPRQIKKMIYLYEVYADTGREKGRKAIGEKMLVFFYVHSEKVEEVVRRGRVRREDVLRGLAKRHPEGKKEEEKEEVEPWNGWKTDRMLTVEIDEEEEERRRMEVRRFRVDPEILKALEKRGL</sequence>
<dbReference type="Proteomes" id="UP000664521">
    <property type="component" value="Unassembled WGS sequence"/>
</dbReference>
<evidence type="ECO:0000313" key="2">
    <source>
        <dbReference type="EMBL" id="CAF9927676.1"/>
    </source>
</evidence>
<protein>
    <submittedName>
        <fullName evidence="2">Uncharacterized protein</fullName>
    </submittedName>
</protein>
<dbReference type="AlphaFoldDB" id="A0A8H3FN57"/>
<proteinExistence type="predicted"/>
<accession>A0A8H3FN57</accession>
<comment type="caution">
    <text evidence="2">The sequence shown here is derived from an EMBL/GenBank/DDBJ whole genome shotgun (WGS) entry which is preliminary data.</text>
</comment>
<feature type="region of interest" description="Disordered" evidence="1">
    <location>
        <begin position="1"/>
        <end position="64"/>
    </location>
</feature>